<feature type="domain" description="Penicillin-binding C-terminal" evidence="15">
    <location>
        <begin position="607"/>
        <end position="690"/>
    </location>
</feature>
<sequence>MRRGFALLALLGGLTLAARLALDAWVADAKLPDLQRPTSPVVLDRRGALLRPFTVDGGLWRLPVALDEVDPDYLRLLQRIEDRRFQRHPGVDPIALARAAWQWIRHGRILSGGSTLTMQVARLLEGRSTRELGGKVRQIRTALALERHWSKSEILGAYLTLAPYGGNLEGVRAASLAWFGKEPARLSLAEAALLVALPQAPEARRPDRDREAARRARDRILRRAYAAGLFDALAVRRALAEPVPGRRRSFPMLAAHLTLRQHQAHPRAATLRLSIDAALQRRLEALVGEQARRVGAKLSAALLVVRHGDGEVLVSVGSAGLLEPDRDGFVDMTDALRSPGSTLKPVIYGLAFEDGIAHPESLIEDRPTGFSGYAPANFDQTYQGTVTVRRALQRSLNVPAVKLLQAVGPSRLLARMRRAGARPRLPDDVAPGLAIGLGGIGITLSDLVRVYAAIARGGSATELRELLSEDGRSVPLISAAQGRSRTVLNERAAWYLGAILAEVPTPGYARAGGIAFKTGTSYGYRDAWAIGFDGRHTVGVWLGRPDGASVSGLLGIEAAAPLLLDAFARLGPLVPLRSAPPGVVAATSNHALPAHLKYAPPSRQAAEAASASRGPEIAYPPEGARVDLGLASGRGRELVVKVRGGVPPYTWLANGVPFSRAPFAHSAEWTPDGPGYVTLSVVDARGAAARATAFVE</sequence>
<dbReference type="InterPro" id="IPR011815">
    <property type="entry name" value="PBP_1c"/>
</dbReference>
<comment type="similarity">
    <text evidence="2">In the C-terminal section; belongs to the transpeptidase family.</text>
</comment>
<protein>
    <recommendedName>
        <fullName evidence="10">peptidoglycan glycosyltransferase</fullName>
        <ecNumber evidence="10">2.4.99.28</ecNumber>
    </recommendedName>
</protein>
<accession>A0A6P1DL33</accession>
<evidence type="ECO:0000256" key="3">
    <source>
        <dbReference type="ARBA" id="ARBA00007739"/>
    </source>
</evidence>
<dbReference type="RefSeq" id="WP_164651811.1">
    <property type="nucleotide sequence ID" value="NZ_JAAIJR010000002.1"/>
</dbReference>
<name>A0A6P1DL33_9GAMM</name>
<feature type="domain" description="Penicillin-binding protein transpeptidase" evidence="13">
    <location>
        <begin position="331"/>
        <end position="524"/>
    </location>
</feature>
<dbReference type="GO" id="GO:0006508">
    <property type="term" value="P:proteolysis"/>
    <property type="evidence" value="ECO:0007669"/>
    <property type="project" value="UniProtKB-KW"/>
</dbReference>
<reference evidence="17" key="1">
    <citation type="journal article" date="2020" name="Microbiol. Resour. Announc.">
        <title>Draft Genome Sequences of Thiorhodococcus mannitoliphagus and Thiorhodococcus minor, Purple Sulfur Photosynthetic Bacteria in the Gammaproteobacterial Family Chromatiaceae.</title>
        <authorList>
            <person name="Aviles F.A."/>
            <person name="Meyer T.E."/>
            <person name="Kyndt J.A."/>
        </authorList>
    </citation>
    <scope>NUCLEOTIDE SEQUENCE [LARGE SCALE GENOMIC DNA]</scope>
    <source>
        <strain evidence="17">DSM 18266</strain>
    </source>
</reference>
<feature type="chain" id="PRO_5026829907" description="peptidoglycan glycosyltransferase" evidence="12">
    <location>
        <begin position="30"/>
        <end position="696"/>
    </location>
</feature>
<evidence type="ECO:0000256" key="2">
    <source>
        <dbReference type="ARBA" id="ARBA00007090"/>
    </source>
</evidence>
<comment type="pathway">
    <text evidence="1">Cell wall biogenesis; peptidoglycan biosynthesis.</text>
</comment>
<keyword evidence="9" id="KW-0511">Multifunctional enzyme</keyword>
<evidence type="ECO:0000313" key="16">
    <source>
        <dbReference type="EMBL" id="NEX18937.1"/>
    </source>
</evidence>
<reference evidence="16 17" key="2">
    <citation type="submission" date="2020-02" db="EMBL/GenBank/DDBJ databases">
        <title>Genome sequences of Thiorhodococcus mannitoliphagus and Thiorhodococcus minor, purple sulfur photosynthetic bacteria in the gammaproteobacterial family, Chromatiaceae.</title>
        <authorList>
            <person name="Aviles F.A."/>
            <person name="Meyer T.E."/>
            <person name="Kyndt J.A."/>
        </authorList>
    </citation>
    <scope>NUCLEOTIDE SEQUENCE [LARGE SCALE GENOMIC DNA]</scope>
    <source>
        <strain evidence="16 17">DSM 18266</strain>
    </source>
</reference>
<dbReference type="Gene3D" id="3.40.710.10">
    <property type="entry name" value="DD-peptidase/beta-lactamase superfamily"/>
    <property type="match status" value="1"/>
</dbReference>
<comment type="catalytic activity">
    <reaction evidence="11">
        <text>[GlcNAc-(1-&gt;4)-Mur2Ac(oyl-L-Ala-gamma-D-Glu-L-Lys-D-Ala-D-Ala)](n)-di-trans,octa-cis-undecaprenyl diphosphate + beta-D-GlcNAc-(1-&gt;4)-Mur2Ac(oyl-L-Ala-gamma-D-Glu-L-Lys-D-Ala-D-Ala)-di-trans,octa-cis-undecaprenyl diphosphate = [GlcNAc-(1-&gt;4)-Mur2Ac(oyl-L-Ala-gamma-D-Glu-L-Lys-D-Ala-D-Ala)](n+1)-di-trans,octa-cis-undecaprenyl diphosphate + di-trans,octa-cis-undecaprenyl diphosphate + H(+)</text>
        <dbReference type="Rhea" id="RHEA:23708"/>
        <dbReference type="Rhea" id="RHEA-COMP:9602"/>
        <dbReference type="Rhea" id="RHEA-COMP:9603"/>
        <dbReference type="ChEBI" id="CHEBI:15378"/>
        <dbReference type="ChEBI" id="CHEBI:58405"/>
        <dbReference type="ChEBI" id="CHEBI:60033"/>
        <dbReference type="ChEBI" id="CHEBI:78435"/>
        <dbReference type="EC" id="2.4.99.28"/>
    </reaction>
</comment>
<dbReference type="NCBIfam" id="TIGR02073">
    <property type="entry name" value="PBP_1c"/>
    <property type="match status" value="1"/>
</dbReference>
<dbReference type="EMBL" id="JAAIJR010000002">
    <property type="protein sequence ID" value="NEX18937.1"/>
    <property type="molecule type" value="Genomic_DNA"/>
</dbReference>
<dbReference type="PANTHER" id="PTHR32282:SF15">
    <property type="entry name" value="PENICILLIN-BINDING PROTEIN 1C"/>
    <property type="match status" value="1"/>
</dbReference>
<keyword evidence="5" id="KW-0645">Protease</keyword>
<comment type="similarity">
    <text evidence="3">In the N-terminal section; belongs to the glycosyltransferase 51 family.</text>
</comment>
<evidence type="ECO:0000256" key="5">
    <source>
        <dbReference type="ARBA" id="ARBA00022670"/>
    </source>
</evidence>
<keyword evidence="4" id="KW-0121">Carboxypeptidase</keyword>
<feature type="domain" description="Glycosyl transferase family 51" evidence="14">
    <location>
        <begin position="60"/>
        <end position="223"/>
    </location>
</feature>
<evidence type="ECO:0000259" key="15">
    <source>
        <dbReference type="Pfam" id="PF06832"/>
    </source>
</evidence>
<evidence type="ECO:0000256" key="12">
    <source>
        <dbReference type="SAM" id="SignalP"/>
    </source>
</evidence>
<dbReference type="InterPro" id="IPR050396">
    <property type="entry name" value="Glycosyltr_51/Transpeptidase"/>
</dbReference>
<dbReference type="InterPro" id="IPR001264">
    <property type="entry name" value="Glyco_trans_51"/>
</dbReference>
<keyword evidence="12" id="KW-0732">Signal</keyword>
<evidence type="ECO:0000256" key="6">
    <source>
        <dbReference type="ARBA" id="ARBA00022676"/>
    </source>
</evidence>
<dbReference type="InterPro" id="IPR009647">
    <property type="entry name" value="PBP_C"/>
</dbReference>
<keyword evidence="17" id="KW-1185">Reference proteome</keyword>
<dbReference type="Pfam" id="PF00912">
    <property type="entry name" value="Transgly"/>
    <property type="match status" value="1"/>
</dbReference>
<gene>
    <name evidence="16" type="primary">pbpC</name>
    <name evidence="16" type="ORF">G3480_01160</name>
</gene>
<dbReference type="InterPro" id="IPR036950">
    <property type="entry name" value="PBP_transglycosylase"/>
</dbReference>
<feature type="signal peptide" evidence="12">
    <location>
        <begin position="1"/>
        <end position="29"/>
    </location>
</feature>
<evidence type="ECO:0000259" key="13">
    <source>
        <dbReference type="Pfam" id="PF00905"/>
    </source>
</evidence>
<dbReference type="Pfam" id="PF00905">
    <property type="entry name" value="Transpeptidase"/>
    <property type="match status" value="1"/>
</dbReference>
<evidence type="ECO:0000256" key="11">
    <source>
        <dbReference type="ARBA" id="ARBA00049902"/>
    </source>
</evidence>
<evidence type="ECO:0000313" key="17">
    <source>
        <dbReference type="Proteomes" id="UP000471640"/>
    </source>
</evidence>
<dbReference type="PANTHER" id="PTHR32282">
    <property type="entry name" value="BINDING PROTEIN TRANSPEPTIDASE, PUTATIVE-RELATED"/>
    <property type="match status" value="1"/>
</dbReference>
<dbReference type="GO" id="GO:0004180">
    <property type="term" value="F:carboxypeptidase activity"/>
    <property type="evidence" value="ECO:0007669"/>
    <property type="project" value="UniProtKB-KW"/>
</dbReference>
<dbReference type="SUPFAM" id="SSF53955">
    <property type="entry name" value="Lysozyme-like"/>
    <property type="match status" value="1"/>
</dbReference>
<keyword evidence="8" id="KW-0378">Hydrolase</keyword>
<evidence type="ECO:0000256" key="10">
    <source>
        <dbReference type="ARBA" id="ARBA00044770"/>
    </source>
</evidence>
<dbReference type="GO" id="GO:0030288">
    <property type="term" value="C:outer membrane-bounded periplasmic space"/>
    <property type="evidence" value="ECO:0007669"/>
    <property type="project" value="TreeGrafter"/>
</dbReference>
<evidence type="ECO:0000256" key="7">
    <source>
        <dbReference type="ARBA" id="ARBA00022679"/>
    </source>
</evidence>
<dbReference type="Proteomes" id="UP000471640">
    <property type="component" value="Unassembled WGS sequence"/>
</dbReference>
<dbReference type="SUPFAM" id="SSF56601">
    <property type="entry name" value="beta-lactamase/transpeptidase-like"/>
    <property type="match status" value="1"/>
</dbReference>
<dbReference type="Pfam" id="PF06832">
    <property type="entry name" value="BiPBP_C"/>
    <property type="match status" value="1"/>
</dbReference>
<evidence type="ECO:0000259" key="14">
    <source>
        <dbReference type="Pfam" id="PF00912"/>
    </source>
</evidence>
<evidence type="ECO:0000256" key="1">
    <source>
        <dbReference type="ARBA" id="ARBA00004752"/>
    </source>
</evidence>
<dbReference type="InterPro" id="IPR023346">
    <property type="entry name" value="Lysozyme-like_dom_sf"/>
</dbReference>
<keyword evidence="6" id="KW-0328">Glycosyltransferase</keyword>
<dbReference type="InterPro" id="IPR012338">
    <property type="entry name" value="Beta-lactam/transpept-like"/>
</dbReference>
<dbReference type="Gene3D" id="1.10.3810.10">
    <property type="entry name" value="Biosynthetic peptidoglycan transglycosylase-like"/>
    <property type="match status" value="1"/>
</dbReference>
<evidence type="ECO:0000256" key="9">
    <source>
        <dbReference type="ARBA" id="ARBA00023268"/>
    </source>
</evidence>
<dbReference type="GO" id="GO:0008955">
    <property type="term" value="F:peptidoglycan glycosyltransferase activity"/>
    <property type="evidence" value="ECO:0007669"/>
    <property type="project" value="UniProtKB-EC"/>
</dbReference>
<evidence type="ECO:0000256" key="4">
    <source>
        <dbReference type="ARBA" id="ARBA00022645"/>
    </source>
</evidence>
<evidence type="ECO:0000256" key="8">
    <source>
        <dbReference type="ARBA" id="ARBA00022801"/>
    </source>
</evidence>
<keyword evidence="7" id="KW-0808">Transferase</keyword>
<comment type="caution">
    <text evidence="16">The sequence shown here is derived from an EMBL/GenBank/DDBJ whole genome shotgun (WGS) entry which is preliminary data.</text>
</comment>
<dbReference type="AlphaFoldDB" id="A0A6P1DL33"/>
<dbReference type="InterPro" id="IPR001460">
    <property type="entry name" value="PCN-bd_Tpept"/>
</dbReference>
<dbReference type="GO" id="GO:0008658">
    <property type="term" value="F:penicillin binding"/>
    <property type="evidence" value="ECO:0007669"/>
    <property type="project" value="InterPro"/>
</dbReference>
<dbReference type="UniPathway" id="UPA00219"/>
<dbReference type="GO" id="GO:0009252">
    <property type="term" value="P:peptidoglycan biosynthetic process"/>
    <property type="evidence" value="ECO:0007669"/>
    <property type="project" value="UniProtKB-UniPathway"/>
</dbReference>
<dbReference type="EC" id="2.4.99.28" evidence="10"/>
<proteinExistence type="inferred from homology"/>
<organism evidence="16 17">
    <name type="scientific">Thiorhodococcus mannitoliphagus</name>
    <dbReference type="NCBI Taxonomy" id="329406"/>
    <lineage>
        <taxon>Bacteria</taxon>
        <taxon>Pseudomonadati</taxon>
        <taxon>Pseudomonadota</taxon>
        <taxon>Gammaproteobacteria</taxon>
        <taxon>Chromatiales</taxon>
        <taxon>Chromatiaceae</taxon>
        <taxon>Thiorhodococcus</taxon>
    </lineage>
</organism>